<sequence length="66" mass="7619">MLHELLLVDTLGLHRRSHNRRQGSPEIPRHTVISDECTVKLASDISFIEPTERDLIQTLVSLGFYY</sequence>
<evidence type="ECO:0000313" key="1">
    <source>
        <dbReference type="EMBL" id="GKV53542.1"/>
    </source>
</evidence>
<name>A0AAV5MVB2_9ROSI</name>
<gene>
    <name evidence="1" type="ORF">SLEP1_g60063</name>
</gene>
<comment type="caution">
    <text evidence="1">The sequence shown here is derived from an EMBL/GenBank/DDBJ whole genome shotgun (WGS) entry which is preliminary data.</text>
</comment>
<reference evidence="1 2" key="1">
    <citation type="journal article" date="2021" name="Commun. Biol.">
        <title>The genome of Shorea leprosula (Dipterocarpaceae) highlights the ecological relevance of drought in aseasonal tropical rainforests.</title>
        <authorList>
            <person name="Ng K.K.S."/>
            <person name="Kobayashi M.J."/>
            <person name="Fawcett J.A."/>
            <person name="Hatakeyama M."/>
            <person name="Paape T."/>
            <person name="Ng C.H."/>
            <person name="Ang C.C."/>
            <person name="Tnah L.H."/>
            <person name="Lee C.T."/>
            <person name="Nishiyama T."/>
            <person name="Sese J."/>
            <person name="O'Brien M.J."/>
            <person name="Copetti D."/>
            <person name="Mohd Noor M.I."/>
            <person name="Ong R.C."/>
            <person name="Putra M."/>
            <person name="Sireger I.Z."/>
            <person name="Indrioko S."/>
            <person name="Kosugi Y."/>
            <person name="Izuno A."/>
            <person name="Isagi Y."/>
            <person name="Lee S.L."/>
            <person name="Shimizu K.K."/>
        </authorList>
    </citation>
    <scope>NUCLEOTIDE SEQUENCE [LARGE SCALE GENOMIC DNA]</scope>
    <source>
        <strain evidence="1">214</strain>
    </source>
</reference>
<accession>A0AAV5MVB2</accession>
<proteinExistence type="predicted"/>
<dbReference type="AlphaFoldDB" id="A0AAV5MVB2"/>
<evidence type="ECO:0000313" key="2">
    <source>
        <dbReference type="Proteomes" id="UP001054252"/>
    </source>
</evidence>
<keyword evidence="2" id="KW-1185">Reference proteome</keyword>
<dbReference type="EMBL" id="BPVZ01001495">
    <property type="protein sequence ID" value="GKV53542.1"/>
    <property type="molecule type" value="Genomic_DNA"/>
</dbReference>
<dbReference type="Proteomes" id="UP001054252">
    <property type="component" value="Unassembled WGS sequence"/>
</dbReference>
<protein>
    <submittedName>
        <fullName evidence="1">Uncharacterized protein</fullName>
    </submittedName>
</protein>
<organism evidence="1 2">
    <name type="scientific">Rubroshorea leprosula</name>
    <dbReference type="NCBI Taxonomy" id="152421"/>
    <lineage>
        <taxon>Eukaryota</taxon>
        <taxon>Viridiplantae</taxon>
        <taxon>Streptophyta</taxon>
        <taxon>Embryophyta</taxon>
        <taxon>Tracheophyta</taxon>
        <taxon>Spermatophyta</taxon>
        <taxon>Magnoliopsida</taxon>
        <taxon>eudicotyledons</taxon>
        <taxon>Gunneridae</taxon>
        <taxon>Pentapetalae</taxon>
        <taxon>rosids</taxon>
        <taxon>malvids</taxon>
        <taxon>Malvales</taxon>
        <taxon>Dipterocarpaceae</taxon>
        <taxon>Rubroshorea</taxon>
    </lineage>
</organism>